<evidence type="ECO:0000313" key="1">
    <source>
        <dbReference type="EMBL" id="KAF1961834.1"/>
    </source>
</evidence>
<dbReference type="InterPro" id="IPR008313">
    <property type="entry name" value="GH125"/>
</dbReference>
<dbReference type="PANTHER" id="PTHR31047:SF0">
    <property type="entry name" value="MEIOTICALLY UP-REGULATED GENE 157 PROTEIN"/>
    <property type="match status" value="1"/>
</dbReference>
<dbReference type="Pfam" id="PF06824">
    <property type="entry name" value="Glyco_hydro_125"/>
    <property type="match status" value="1"/>
</dbReference>
<proteinExistence type="predicted"/>
<gene>
    <name evidence="1" type="ORF">CC80DRAFT_531630</name>
</gene>
<dbReference type="Gene3D" id="1.50.10.10">
    <property type="match status" value="1"/>
</dbReference>
<organism evidence="1 2">
    <name type="scientific">Byssothecium circinans</name>
    <dbReference type="NCBI Taxonomy" id="147558"/>
    <lineage>
        <taxon>Eukaryota</taxon>
        <taxon>Fungi</taxon>
        <taxon>Dikarya</taxon>
        <taxon>Ascomycota</taxon>
        <taxon>Pezizomycotina</taxon>
        <taxon>Dothideomycetes</taxon>
        <taxon>Pleosporomycetidae</taxon>
        <taxon>Pleosporales</taxon>
        <taxon>Massarineae</taxon>
        <taxon>Massarinaceae</taxon>
        <taxon>Byssothecium</taxon>
    </lineage>
</organism>
<dbReference type="SUPFAM" id="SSF48208">
    <property type="entry name" value="Six-hairpin glycosidases"/>
    <property type="match status" value="1"/>
</dbReference>
<dbReference type="Proteomes" id="UP000800035">
    <property type="component" value="Unassembled WGS sequence"/>
</dbReference>
<dbReference type="GO" id="GO:0005975">
    <property type="term" value="P:carbohydrate metabolic process"/>
    <property type="evidence" value="ECO:0007669"/>
    <property type="project" value="InterPro"/>
</dbReference>
<protein>
    <recommendedName>
        <fullName evidence="3">Six-hairpin glycosidase</fullName>
    </recommendedName>
</protein>
<accession>A0A6A5UAV3</accession>
<keyword evidence="2" id="KW-1185">Reference proteome</keyword>
<dbReference type="GO" id="GO:0003824">
    <property type="term" value="F:catalytic activity"/>
    <property type="evidence" value="ECO:0007669"/>
    <property type="project" value="UniProtKB-ARBA"/>
</dbReference>
<name>A0A6A5UAV3_9PLEO</name>
<evidence type="ECO:0000313" key="2">
    <source>
        <dbReference type="Proteomes" id="UP000800035"/>
    </source>
</evidence>
<dbReference type="InterPro" id="IPR012341">
    <property type="entry name" value="6hp_glycosidase-like_sf"/>
</dbReference>
<dbReference type="InterPro" id="IPR008928">
    <property type="entry name" value="6-hairpin_glycosidase_sf"/>
</dbReference>
<dbReference type="OrthoDB" id="2580243at2759"/>
<sequence length="681" mass="76053">MARAKEGPSDFSIPFSFDLLKQPPSKTIDIGKGGLSLSLDAGGRILQTSTFHPKHGIIVAVPFDQFDGTKFYDPTYVRAYRKRMLSMIQENQPGFGLNFGPKVTAVNIQNRKANAASFSFHIAENIDVSLEVCAEGDGEIIQSATIHNQSGEEAGISFDVNLRISLNRASYGQLTEGGPIPLPESRNTLRVGEKGVVEIANTALGAQLRCSFEIDGDIVDVSHLTNQEVHDKPLDLVVPHQIRIPTNRSVKVQGRFRLSPNTDIHIPSISRAVDKSLTKDEPSPWKHEAFITTYILRRNVDYILANCSIPVSPTATCIIADHVALPLGWNRDNYWQIRLLLETHKHQSTLLTASSDYATKIHTTVKGHLTWVYKLAQRPHGYWHRSYLVTGIPKDEPVFQLDQQCYPLLELCDYLDCFRDEVEFVKELVELDVIPSILQILESKRDADTGLWPTDETPGDDAVIYPYHFSSHVLLWRTITRLRDLYFLLRGPKDAGAMHLDSLAQEVHQKTVESFVVARPGTTENVFAYLTNGHGAHTFYHDANDIPTLFAPSWSFVSPSMSPLIETWHNTLRFAFSPSNTHGYVSSGNYPGLGSVHSPGPWVLGFFQELAYAVFQKDEAAMKEAWRKIKASMQWDGTFSEAVDAETGECSSKAWFSWPGSMIGVLIIGMREEGLEGVLVD</sequence>
<dbReference type="PANTHER" id="PTHR31047">
    <property type="entry name" value="MEIOTICALLY UP-REGULATED GENE 157 PROTEIN"/>
    <property type="match status" value="1"/>
</dbReference>
<dbReference type="AlphaFoldDB" id="A0A6A5UAV3"/>
<dbReference type="EMBL" id="ML976980">
    <property type="protein sequence ID" value="KAF1961834.1"/>
    <property type="molecule type" value="Genomic_DNA"/>
</dbReference>
<reference evidence="1" key="1">
    <citation type="journal article" date="2020" name="Stud. Mycol.">
        <title>101 Dothideomycetes genomes: a test case for predicting lifestyles and emergence of pathogens.</title>
        <authorList>
            <person name="Haridas S."/>
            <person name="Albert R."/>
            <person name="Binder M."/>
            <person name="Bloem J."/>
            <person name="Labutti K."/>
            <person name="Salamov A."/>
            <person name="Andreopoulos B."/>
            <person name="Baker S."/>
            <person name="Barry K."/>
            <person name="Bills G."/>
            <person name="Bluhm B."/>
            <person name="Cannon C."/>
            <person name="Castanera R."/>
            <person name="Culley D."/>
            <person name="Daum C."/>
            <person name="Ezra D."/>
            <person name="Gonzalez J."/>
            <person name="Henrissat B."/>
            <person name="Kuo A."/>
            <person name="Liang C."/>
            <person name="Lipzen A."/>
            <person name="Lutzoni F."/>
            <person name="Magnuson J."/>
            <person name="Mondo S."/>
            <person name="Nolan M."/>
            <person name="Ohm R."/>
            <person name="Pangilinan J."/>
            <person name="Park H.-J."/>
            <person name="Ramirez L."/>
            <person name="Alfaro M."/>
            <person name="Sun H."/>
            <person name="Tritt A."/>
            <person name="Yoshinaga Y."/>
            <person name="Zwiers L.-H."/>
            <person name="Turgeon B."/>
            <person name="Goodwin S."/>
            <person name="Spatafora J."/>
            <person name="Crous P."/>
            <person name="Grigoriev I."/>
        </authorList>
    </citation>
    <scope>NUCLEOTIDE SEQUENCE</scope>
    <source>
        <strain evidence="1">CBS 675.92</strain>
    </source>
</reference>
<evidence type="ECO:0008006" key="3">
    <source>
        <dbReference type="Google" id="ProtNLM"/>
    </source>
</evidence>